<keyword evidence="1" id="KW-0732">Signal</keyword>
<accession>A0A8J2NND4</accession>
<keyword evidence="3" id="KW-1185">Reference proteome</keyword>
<proteinExistence type="predicted"/>
<evidence type="ECO:0000256" key="1">
    <source>
        <dbReference type="SAM" id="SignalP"/>
    </source>
</evidence>
<protein>
    <submittedName>
        <fullName evidence="2">Uncharacterized protein</fullName>
    </submittedName>
</protein>
<feature type="chain" id="PRO_5035169536" evidence="1">
    <location>
        <begin position="20"/>
        <end position="72"/>
    </location>
</feature>
<name>A0A8J2NND4_9HEXA</name>
<feature type="signal peptide" evidence="1">
    <location>
        <begin position="1"/>
        <end position="19"/>
    </location>
</feature>
<organism evidence="2 3">
    <name type="scientific">Allacma fusca</name>
    <dbReference type="NCBI Taxonomy" id="39272"/>
    <lineage>
        <taxon>Eukaryota</taxon>
        <taxon>Metazoa</taxon>
        <taxon>Ecdysozoa</taxon>
        <taxon>Arthropoda</taxon>
        <taxon>Hexapoda</taxon>
        <taxon>Collembola</taxon>
        <taxon>Symphypleona</taxon>
        <taxon>Sminthuridae</taxon>
        <taxon>Allacma</taxon>
    </lineage>
</organism>
<dbReference type="Proteomes" id="UP000708208">
    <property type="component" value="Unassembled WGS sequence"/>
</dbReference>
<reference evidence="2" key="1">
    <citation type="submission" date="2021-06" db="EMBL/GenBank/DDBJ databases">
        <authorList>
            <person name="Hodson N. C."/>
            <person name="Mongue J. A."/>
            <person name="Jaron S. K."/>
        </authorList>
    </citation>
    <scope>NUCLEOTIDE SEQUENCE</scope>
</reference>
<evidence type="ECO:0000313" key="3">
    <source>
        <dbReference type="Proteomes" id="UP000708208"/>
    </source>
</evidence>
<dbReference type="EMBL" id="CAJVCH010035249">
    <property type="protein sequence ID" value="CAG7715998.1"/>
    <property type="molecule type" value="Genomic_DNA"/>
</dbReference>
<sequence length="72" mass="7841">MKFTLILVCLALLAAVALAQYRQGYIGEYRGGRGNYRGGFGGYSGERNYGRGHGGRGFGDHRRHHGGFSVYG</sequence>
<dbReference type="AlphaFoldDB" id="A0A8J2NND4"/>
<gene>
    <name evidence="2" type="ORF">AFUS01_LOCUS5531</name>
</gene>
<comment type="caution">
    <text evidence="2">The sequence shown here is derived from an EMBL/GenBank/DDBJ whole genome shotgun (WGS) entry which is preliminary data.</text>
</comment>
<evidence type="ECO:0000313" key="2">
    <source>
        <dbReference type="EMBL" id="CAG7715998.1"/>
    </source>
</evidence>